<organism evidence="1 2">
    <name type="scientific">Panagrellus redivivus</name>
    <name type="common">Microworm</name>
    <dbReference type="NCBI Taxonomy" id="6233"/>
    <lineage>
        <taxon>Eukaryota</taxon>
        <taxon>Metazoa</taxon>
        <taxon>Ecdysozoa</taxon>
        <taxon>Nematoda</taxon>
        <taxon>Chromadorea</taxon>
        <taxon>Rhabditida</taxon>
        <taxon>Tylenchina</taxon>
        <taxon>Panagrolaimomorpha</taxon>
        <taxon>Panagrolaimoidea</taxon>
        <taxon>Panagrolaimidae</taxon>
        <taxon>Panagrellus</taxon>
    </lineage>
</organism>
<reference evidence="1" key="1">
    <citation type="journal article" date="2013" name="Genetics">
        <title>The draft genome and transcriptome of Panagrellus redivivus are shaped by the harsh demands of a free-living lifestyle.</title>
        <authorList>
            <person name="Srinivasan J."/>
            <person name="Dillman A.R."/>
            <person name="Macchietto M.G."/>
            <person name="Heikkinen L."/>
            <person name="Lakso M."/>
            <person name="Fracchia K.M."/>
            <person name="Antoshechkin I."/>
            <person name="Mortazavi A."/>
            <person name="Wong G."/>
            <person name="Sternberg P.W."/>
        </authorList>
    </citation>
    <scope>NUCLEOTIDE SEQUENCE [LARGE SCALE GENOMIC DNA]</scope>
    <source>
        <strain evidence="1">MT8872</strain>
    </source>
</reference>
<reference evidence="2" key="2">
    <citation type="submission" date="2020-10" db="UniProtKB">
        <authorList>
            <consortium name="WormBaseParasite"/>
        </authorList>
    </citation>
    <scope>IDENTIFICATION</scope>
</reference>
<dbReference type="WBParaSite" id="Pan_g11831.t1">
    <property type="protein sequence ID" value="Pan_g11831.t1"/>
    <property type="gene ID" value="Pan_g11831"/>
</dbReference>
<sequence length="459" mass="51567">MPPHSRNNRAGNDARSPRALLDLFKTDEKFTKSLPESASTDPLFGIHFNVFQGVLTMDPIKINKLDVVNWENPQIRQILADQLDMNLHVSETISRIEKLTQARPSVNIVTQRVRRYREKRHRAMNPGISSILSRVPDFKYQSRTVESLLPKTIQPDMPLSDDAARHRLSRFGNVKANVFGGVDLFLNHLTQQHDKPIQDVHRIVNCVPSSSGIETLLSVPVSHTLDPSSTFQTTKDQSKCSLMPLQPNSNPIPCETELPSKFKNTTHGISSLPGPSELTVTAVSPAIPNYQTSAAASFDALSNKNSHVRVNYLLQVRKAAMCCLDQVNFLHTIGENTIGHNNSIGFNYADKAALDDLYSALYPLVRFHEPHFTLETGNFIRRYLNDMKEEMDFSDSPLVDLTDYRLDQFKSILGILEKKLVTIIEISYDNAGSMNTVTTNVASCIQSIWVLVNELRSKK</sequence>
<name>A0A7E4UR47_PANRE</name>
<dbReference type="AlphaFoldDB" id="A0A7E4UR47"/>
<proteinExistence type="predicted"/>
<accession>A0A7E4UR47</accession>
<evidence type="ECO:0000313" key="2">
    <source>
        <dbReference type="WBParaSite" id="Pan_g11831.t1"/>
    </source>
</evidence>
<evidence type="ECO:0000313" key="1">
    <source>
        <dbReference type="Proteomes" id="UP000492821"/>
    </source>
</evidence>
<keyword evidence="1" id="KW-1185">Reference proteome</keyword>
<protein>
    <submittedName>
        <fullName evidence="2">Uncharacterized protein</fullName>
    </submittedName>
</protein>
<dbReference type="Proteomes" id="UP000492821">
    <property type="component" value="Unassembled WGS sequence"/>
</dbReference>